<evidence type="ECO:0000313" key="2">
    <source>
        <dbReference type="Proteomes" id="UP001595969"/>
    </source>
</evidence>
<accession>A0ABV9MSZ6</accession>
<comment type="caution">
    <text evidence="1">The sequence shown here is derived from an EMBL/GenBank/DDBJ whole genome shotgun (WGS) entry which is preliminary data.</text>
</comment>
<gene>
    <name evidence="1" type="ORF">ACFO5I_02810</name>
</gene>
<reference evidence="2" key="1">
    <citation type="journal article" date="2019" name="Int. J. Syst. Evol. Microbiol.">
        <title>The Global Catalogue of Microorganisms (GCM) 10K type strain sequencing project: providing services to taxonomists for standard genome sequencing and annotation.</title>
        <authorList>
            <consortium name="The Broad Institute Genomics Platform"/>
            <consortium name="The Broad Institute Genome Sequencing Center for Infectious Disease"/>
            <person name="Wu L."/>
            <person name="Ma J."/>
        </authorList>
    </citation>
    <scope>NUCLEOTIDE SEQUENCE [LARGE SCALE GENOMIC DNA]</scope>
    <source>
        <strain evidence="2">CGMCC 1.19032</strain>
    </source>
</reference>
<dbReference type="Proteomes" id="UP001595969">
    <property type="component" value="Unassembled WGS sequence"/>
</dbReference>
<name>A0ABV9MSZ6_9ENTE</name>
<organism evidence="1 2">
    <name type="scientific">Enterococcus lemanii</name>
    <dbReference type="NCBI Taxonomy" id="1159752"/>
    <lineage>
        <taxon>Bacteria</taxon>
        <taxon>Bacillati</taxon>
        <taxon>Bacillota</taxon>
        <taxon>Bacilli</taxon>
        <taxon>Lactobacillales</taxon>
        <taxon>Enterococcaceae</taxon>
        <taxon>Enterococcus</taxon>
    </lineage>
</organism>
<proteinExistence type="predicted"/>
<sequence>MTLLQAKADQYLIQQKPTQWFLHSIYQMTFNLTNESNNQLILVARENALICQVEFIYQRLYLSKFIKG</sequence>
<dbReference type="EMBL" id="JBHSGS010000015">
    <property type="protein sequence ID" value="MFC4718675.1"/>
    <property type="molecule type" value="Genomic_DNA"/>
</dbReference>
<evidence type="ECO:0000313" key="1">
    <source>
        <dbReference type="EMBL" id="MFC4718675.1"/>
    </source>
</evidence>
<keyword evidence="2" id="KW-1185">Reference proteome</keyword>
<protein>
    <submittedName>
        <fullName evidence="1">Uncharacterized protein</fullName>
    </submittedName>
</protein>
<dbReference type="RefSeq" id="WP_204655024.1">
    <property type="nucleotide sequence ID" value="NZ_JAFBFD010000051.1"/>
</dbReference>